<evidence type="ECO:0000313" key="1">
    <source>
        <dbReference type="EnsemblMetazoa" id="GPAI034054-PA"/>
    </source>
</evidence>
<keyword evidence="2" id="KW-1185">Reference proteome</keyword>
<sequence>MCMTNLFNNFPQKQIQEDSWLWYPAIGILKCTLEVFLDVDREENVSRGDVLLPANTIESELTYQNTFTNENDELRDFPQEVNDIQRKTVVISHILARARWCLPEKAYTWKLSQKPKNKTVHDMLVQLRSASLGEEHYGNFTYEL</sequence>
<reference evidence="1" key="2">
    <citation type="submission" date="2020-05" db="UniProtKB">
        <authorList>
            <consortium name="EnsemblMetazoa"/>
        </authorList>
    </citation>
    <scope>IDENTIFICATION</scope>
    <source>
        <strain evidence="1">IAEA</strain>
    </source>
</reference>
<evidence type="ECO:0000313" key="2">
    <source>
        <dbReference type="Proteomes" id="UP000092445"/>
    </source>
</evidence>
<dbReference type="VEuPathDB" id="VectorBase:GPAI034054"/>
<dbReference type="Proteomes" id="UP000092445">
    <property type="component" value="Unassembled WGS sequence"/>
</dbReference>
<dbReference type="AlphaFoldDB" id="A0A1B0A4A2"/>
<accession>A0A1B0A4A2</accession>
<proteinExistence type="predicted"/>
<reference evidence="2" key="1">
    <citation type="submission" date="2014-03" db="EMBL/GenBank/DDBJ databases">
        <authorList>
            <person name="Aksoy S."/>
            <person name="Warren W."/>
            <person name="Wilson R.K."/>
        </authorList>
    </citation>
    <scope>NUCLEOTIDE SEQUENCE [LARGE SCALE GENOMIC DNA]</scope>
    <source>
        <strain evidence="2">IAEA</strain>
    </source>
</reference>
<dbReference type="EnsemblMetazoa" id="GPAI034054-RA">
    <property type="protein sequence ID" value="GPAI034054-PA"/>
    <property type="gene ID" value="GPAI034054"/>
</dbReference>
<name>A0A1B0A4A2_GLOPL</name>
<protein>
    <submittedName>
        <fullName evidence="1">Uncharacterized protein</fullName>
    </submittedName>
</protein>
<organism evidence="1 2">
    <name type="scientific">Glossina pallidipes</name>
    <name type="common">Tsetse fly</name>
    <dbReference type="NCBI Taxonomy" id="7398"/>
    <lineage>
        <taxon>Eukaryota</taxon>
        <taxon>Metazoa</taxon>
        <taxon>Ecdysozoa</taxon>
        <taxon>Arthropoda</taxon>
        <taxon>Hexapoda</taxon>
        <taxon>Insecta</taxon>
        <taxon>Pterygota</taxon>
        <taxon>Neoptera</taxon>
        <taxon>Endopterygota</taxon>
        <taxon>Diptera</taxon>
        <taxon>Brachycera</taxon>
        <taxon>Muscomorpha</taxon>
        <taxon>Hippoboscoidea</taxon>
        <taxon>Glossinidae</taxon>
        <taxon>Glossina</taxon>
    </lineage>
</organism>